<evidence type="ECO:0000313" key="3">
    <source>
        <dbReference type="Proteomes" id="UP001249851"/>
    </source>
</evidence>
<keyword evidence="3" id="KW-1185">Reference proteome</keyword>
<protein>
    <submittedName>
        <fullName evidence="2">Uncharacterized protein</fullName>
    </submittedName>
</protein>
<proteinExistence type="predicted"/>
<dbReference type="Proteomes" id="UP001249851">
    <property type="component" value="Unassembled WGS sequence"/>
</dbReference>
<dbReference type="AlphaFoldDB" id="A0AAD9QHX6"/>
<feature type="region of interest" description="Disordered" evidence="1">
    <location>
        <begin position="66"/>
        <end position="91"/>
    </location>
</feature>
<organism evidence="2 3">
    <name type="scientific">Acropora cervicornis</name>
    <name type="common">Staghorn coral</name>
    <dbReference type="NCBI Taxonomy" id="6130"/>
    <lineage>
        <taxon>Eukaryota</taxon>
        <taxon>Metazoa</taxon>
        <taxon>Cnidaria</taxon>
        <taxon>Anthozoa</taxon>
        <taxon>Hexacorallia</taxon>
        <taxon>Scleractinia</taxon>
        <taxon>Astrocoeniina</taxon>
        <taxon>Acroporidae</taxon>
        <taxon>Acropora</taxon>
    </lineage>
</organism>
<sequence>MDNLIFDVNRTSTGKLGAGEVQFRHQTAGNCFEEIRKILNNIKEPQFCVSQKSLRDRLKILERDCKSRKREADQGSGISPEYREIDHGRIS</sequence>
<evidence type="ECO:0000256" key="1">
    <source>
        <dbReference type="SAM" id="MobiDB-lite"/>
    </source>
</evidence>
<evidence type="ECO:0000313" key="2">
    <source>
        <dbReference type="EMBL" id="KAK2561235.1"/>
    </source>
</evidence>
<name>A0AAD9QHX6_ACRCE</name>
<gene>
    <name evidence="2" type="ORF">P5673_015706</name>
</gene>
<feature type="compositionally biased region" description="Basic and acidic residues" evidence="1">
    <location>
        <begin position="81"/>
        <end position="91"/>
    </location>
</feature>
<comment type="caution">
    <text evidence="2">The sequence shown here is derived from an EMBL/GenBank/DDBJ whole genome shotgun (WGS) entry which is preliminary data.</text>
</comment>
<reference evidence="2" key="2">
    <citation type="journal article" date="2023" name="Science">
        <title>Genomic signatures of disease resistance in endangered staghorn corals.</title>
        <authorList>
            <person name="Vollmer S.V."/>
            <person name="Selwyn J.D."/>
            <person name="Despard B.A."/>
            <person name="Roesel C.L."/>
        </authorList>
    </citation>
    <scope>NUCLEOTIDE SEQUENCE</scope>
    <source>
        <strain evidence="2">K2</strain>
    </source>
</reference>
<reference evidence="2" key="1">
    <citation type="journal article" date="2023" name="G3 (Bethesda)">
        <title>Whole genome assembly and annotation of the endangered Caribbean coral Acropora cervicornis.</title>
        <authorList>
            <person name="Selwyn J.D."/>
            <person name="Vollmer S.V."/>
        </authorList>
    </citation>
    <scope>NUCLEOTIDE SEQUENCE</scope>
    <source>
        <strain evidence="2">K2</strain>
    </source>
</reference>
<dbReference type="EMBL" id="JARQWQ010000033">
    <property type="protein sequence ID" value="KAK2561235.1"/>
    <property type="molecule type" value="Genomic_DNA"/>
</dbReference>
<accession>A0AAD9QHX6</accession>